<keyword evidence="2" id="KW-1133">Transmembrane helix</keyword>
<name>A0A495R5H4_9EURY</name>
<feature type="transmembrane region" description="Helical" evidence="2">
    <location>
        <begin position="32"/>
        <end position="52"/>
    </location>
</feature>
<evidence type="ECO:0000256" key="1">
    <source>
        <dbReference type="SAM" id="MobiDB-lite"/>
    </source>
</evidence>
<feature type="compositionally biased region" description="Basic and acidic residues" evidence="1">
    <location>
        <begin position="68"/>
        <end position="78"/>
    </location>
</feature>
<evidence type="ECO:0000256" key="2">
    <source>
        <dbReference type="SAM" id="Phobius"/>
    </source>
</evidence>
<feature type="region of interest" description="Disordered" evidence="1">
    <location>
        <begin position="67"/>
        <end position="103"/>
    </location>
</feature>
<feature type="compositionally biased region" description="Polar residues" evidence="1">
    <location>
        <begin position="84"/>
        <end position="93"/>
    </location>
</feature>
<evidence type="ECO:0000313" key="3">
    <source>
        <dbReference type="EMBL" id="RKS82571.1"/>
    </source>
</evidence>
<protein>
    <submittedName>
        <fullName evidence="3">Uncharacterized protein</fullName>
    </submittedName>
</protein>
<feature type="compositionally biased region" description="Basic and acidic residues" evidence="1">
    <location>
        <begin position="94"/>
        <end position="103"/>
    </location>
</feature>
<dbReference type="EMBL" id="RBWW01000001">
    <property type="protein sequence ID" value="RKS82571.1"/>
    <property type="molecule type" value="Genomic_DNA"/>
</dbReference>
<dbReference type="AlphaFoldDB" id="A0A495R5H4"/>
<dbReference type="InterPro" id="IPR058379">
    <property type="entry name" value="DUF8066"/>
</dbReference>
<accession>A0A495R5H4</accession>
<proteinExistence type="predicted"/>
<keyword evidence="4" id="KW-1185">Reference proteome</keyword>
<dbReference type="Proteomes" id="UP000268233">
    <property type="component" value="Unassembled WGS sequence"/>
</dbReference>
<sequence>MPSTSRKAVIGILAGLSIVVVVYSLIIVQQILLGLIVAVVPWFLYLLVRFILTLERIATALERLATARARESEPDRDGPAGNYQRPSESYGHSTETKGGVENE</sequence>
<evidence type="ECO:0000313" key="4">
    <source>
        <dbReference type="Proteomes" id="UP000268233"/>
    </source>
</evidence>
<reference evidence="3 4" key="1">
    <citation type="submission" date="2018-10" db="EMBL/GenBank/DDBJ databases">
        <title>Genomic Encyclopedia of Archaeal and Bacterial Type Strains, Phase II (KMG-II): from individual species to whole genera.</title>
        <authorList>
            <person name="Goeker M."/>
        </authorList>
    </citation>
    <scope>NUCLEOTIDE SEQUENCE [LARGE SCALE GENOMIC DNA]</scope>
    <source>
        <strain evidence="3 4">DSM 11927</strain>
    </source>
</reference>
<dbReference type="RefSeq" id="WP_121303056.1">
    <property type="nucleotide sequence ID" value="NZ_RBWW01000001.1"/>
</dbReference>
<keyword evidence="2" id="KW-0472">Membrane</keyword>
<keyword evidence="2" id="KW-0812">Transmembrane</keyword>
<comment type="caution">
    <text evidence="3">The sequence shown here is derived from an EMBL/GenBank/DDBJ whole genome shotgun (WGS) entry which is preliminary data.</text>
</comment>
<dbReference type="Pfam" id="PF26262">
    <property type="entry name" value="DUF8066"/>
    <property type="match status" value="1"/>
</dbReference>
<organism evidence="3 4">
    <name type="scientific">Haloarcula quadrata</name>
    <dbReference type="NCBI Taxonomy" id="182779"/>
    <lineage>
        <taxon>Archaea</taxon>
        <taxon>Methanobacteriati</taxon>
        <taxon>Methanobacteriota</taxon>
        <taxon>Stenosarchaea group</taxon>
        <taxon>Halobacteria</taxon>
        <taxon>Halobacteriales</taxon>
        <taxon>Haloarculaceae</taxon>
        <taxon>Haloarcula</taxon>
    </lineage>
</organism>
<feature type="transmembrane region" description="Helical" evidence="2">
    <location>
        <begin position="7"/>
        <end position="26"/>
    </location>
</feature>
<gene>
    <name evidence="3" type="ORF">BDK61_1881</name>
</gene>